<dbReference type="PANTHER" id="PTHR15079">
    <property type="entry name" value="MYD88"/>
    <property type="match status" value="1"/>
</dbReference>
<dbReference type="GO" id="GO:0034142">
    <property type="term" value="P:toll-like receptor 4 signaling pathway"/>
    <property type="evidence" value="ECO:0007669"/>
    <property type="project" value="TreeGrafter"/>
</dbReference>
<dbReference type="GO" id="GO:0008063">
    <property type="term" value="P:Toll signaling pathway"/>
    <property type="evidence" value="ECO:0007669"/>
    <property type="project" value="TreeGrafter"/>
</dbReference>
<dbReference type="GO" id="GO:0035325">
    <property type="term" value="F:Toll-like receptor binding"/>
    <property type="evidence" value="ECO:0007669"/>
    <property type="project" value="TreeGrafter"/>
</dbReference>
<dbReference type="AlphaFoldDB" id="A0AAD4K4U5"/>
<feature type="domain" description="TIR" evidence="1">
    <location>
        <begin position="78"/>
        <end position="209"/>
    </location>
</feature>
<evidence type="ECO:0000313" key="3">
    <source>
        <dbReference type="Proteomes" id="UP001200034"/>
    </source>
</evidence>
<organism evidence="2 3">
    <name type="scientific">Drosophila rubida</name>
    <dbReference type="NCBI Taxonomy" id="30044"/>
    <lineage>
        <taxon>Eukaryota</taxon>
        <taxon>Metazoa</taxon>
        <taxon>Ecdysozoa</taxon>
        <taxon>Arthropoda</taxon>
        <taxon>Hexapoda</taxon>
        <taxon>Insecta</taxon>
        <taxon>Pterygota</taxon>
        <taxon>Neoptera</taxon>
        <taxon>Endopterygota</taxon>
        <taxon>Diptera</taxon>
        <taxon>Brachycera</taxon>
        <taxon>Muscomorpha</taxon>
        <taxon>Ephydroidea</taxon>
        <taxon>Drosophilidae</taxon>
        <taxon>Drosophila</taxon>
    </lineage>
</organism>
<comment type="caution">
    <text evidence="2">The sequence shown here is derived from an EMBL/GenBank/DDBJ whole genome shotgun (WGS) entry which is preliminary data.</text>
</comment>
<dbReference type="InterPro" id="IPR000157">
    <property type="entry name" value="TIR_dom"/>
</dbReference>
<dbReference type="PANTHER" id="PTHR15079:SF3">
    <property type="entry name" value="MYELOID DIFFERENTIATION PRIMARY RESPONSE PROTEIN MYD88"/>
    <property type="match status" value="1"/>
</dbReference>
<dbReference type="GO" id="GO:0043123">
    <property type="term" value="P:positive regulation of canonical NF-kappaB signal transduction"/>
    <property type="evidence" value="ECO:0007669"/>
    <property type="project" value="InterPro"/>
</dbReference>
<dbReference type="InterPro" id="IPR017281">
    <property type="entry name" value="Myelin_different_resp_MyD88"/>
</dbReference>
<gene>
    <name evidence="2" type="ORF">KR093_011289</name>
</gene>
<evidence type="ECO:0000259" key="1">
    <source>
        <dbReference type="PROSITE" id="PS50104"/>
    </source>
</evidence>
<dbReference type="Gene3D" id="3.40.50.10140">
    <property type="entry name" value="Toll/interleukin-1 receptor homology (TIR) domain"/>
    <property type="match status" value="1"/>
</dbReference>
<accession>A0AAD4K4U5</accession>
<sequence length="227" mass="26618">MEAVISAWIQHNPSTAEVGYLEQYLGIIDRWDVQDDIKENLIRDTEQFYLKKQQSQQVHLLPKILTLDNKKCLGRPFPTFDACVLHADADIAHAKNIVKNLESPPYKMKLFLNHRDLLLDVAFEPSILLELMTNCCNYLIVVVTEEFLSSREYTYFVSFTQNLEVGKRTRKIIPIVYNSEMELPQSLYIYTSIDYENKLKFWNKLASSIYKENVTELYYSGQQLEQE</sequence>
<dbReference type="GO" id="GO:0045087">
    <property type="term" value="P:innate immune response"/>
    <property type="evidence" value="ECO:0007669"/>
    <property type="project" value="TreeGrafter"/>
</dbReference>
<dbReference type="GO" id="GO:0050830">
    <property type="term" value="P:defense response to Gram-positive bacterium"/>
    <property type="evidence" value="ECO:0007669"/>
    <property type="project" value="TreeGrafter"/>
</dbReference>
<dbReference type="SUPFAM" id="SSF52200">
    <property type="entry name" value="Toll/Interleukin receptor TIR domain"/>
    <property type="match status" value="1"/>
</dbReference>
<dbReference type="Proteomes" id="UP001200034">
    <property type="component" value="Unassembled WGS sequence"/>
</dbReference>
<dbReference type="GO" id="GO:0070976">
    <property type="term" value="F:TIR domain binding"/>
    <property type="evidence" value="ECO:0007669"/>
    <property type="project" value="InterPro"/>
</dbReference>
<dbReference type="GO" id="GO:0005886">
    <property type="term" value="C:plasma membrane"/>
    <property type="evidence" value="ECO:0007669"/>
    <property type="project" value="TreeGrafter"/>
</dbReference>
<dbReference type="InterPro" id="IPR035897">
    <property type="entry name" value="Toll_tir_struct_dom_sf"/>
</dbReference>
<reference evidence="2" key="1">
    <citation type="journal article" date="2021" name="Mol. Ecol. Resour.">
        <title>Phylogenomic analyses of the genus Drosophila reveals genomic signals of climate adaptation.</title>
        <authorList>
            <person name="Li F."/>
            <person name="Rane R.V."/>
            <person name="Luria V."/>
            <person name="Xiong Z."/>
            <person name="Chen J."/>
            <person name="Li Z."/>
            <person name="Catullo R.A."/>
            <person name="Griffin P.C."/>
            <person name="Schiffer M."/>
            <person name="Pearce S."/>
            <person name="Lee S.F."/>
            <person name="McElroy K."/>
            <person name="Stocker A."/>
            <person name="Shirriffs J."/>
            <person name="Cockerell F."/>
            <person name="Coppin C."/>
            <person name="Sgro C.M."/>
            <person name="Karger A."/>
            <person name="Cain J.W."/>
            <person name="Weber J.A."/>
            <person name="Santpere G."/>
            <person name="Kirschner M.W."/>
            <person name="Hoffmann A.A."/>
            <person name="Oakeshott J.G."/>
            <person name="Zhang G."/>
        </authorList>
    </citation>
    <scope>NUCLEOTIDE SEQUENCE</scope>
    <source>
        <strain evidence="2">BGI-SZ-2011g</strain>
    </source>
</reference>
<keyword evidence="3" id="KW-1185">Reference proteome</keyword>
<dbReference type="PROSITE" id="PS50104">
    <property type="entry name" value="TIR"/>
    <property type="match status" value="1"/>
</dbReference>
<dbReference type="EMBL" id="JAJJHW010002585">
    <property type="protein sequence ID" value="KAH8372386.1"/>
    <property type="molecule type" value="Genomic_DNA"/>
</dbReference>
<evidence type="ECO:0000313" key="2">
    <source>
        <dbReference type="EMBL" id="KAH8372386.1"/>
    </source>
</evidence>
<name>A0AAD4K4U5_9MUSC</name>
<protein>
    <recommendedName>
        <fullName evidence="1">TIR domain-containing protein</fullName>
    </recommendedName>
</protein>
<proteinExistence type="predicted"/>